<dbReference type="PANTHER" id="PTHR47618">
    <property type="entry name" value="BIFUNCTIONAL OLIGORIBONUCLEASE AND PAP PHOSPHATASE NRNA"/>
    <property type="match status" value="1"/>
</dbReference>
<feature type="binding site" evidence="7">
    <location>
        <position position="435"/>
    </location>
    <ligand>
        <name>Mn(2+)</name>
        <dbReference type="ChEBI" id="CHEBI:29035"/>
        <label>1</label>
    </ligand>
</feature>
<dbReference type="EMBL" id="CP047418">
    <property type="protein sequence ID" value="QLL77202.1"/>
    <property type="molecule type" value="Genomic_DNA"/>
</dbReference>
<dbReference type="InterPro" id="IPR003156">
    <property type="entry name" value="DHHA1_dom"/>
</dbReference>
<comment type="function">
    <text evidence="6">Has phosphodiesterase (PDE) activity against cyclic-di-AMP (c-di-AMP).</text>
</comment>
<feature type="domain" description="GGDEF" evidence="9">
    <location>
        <begin position="187"/>
        <end position="315"/>
    </location>
</feature>
<dbReference type="SMART" id="SM00267">
    <property type="entry name" value="GGDEF"/>
    <property type="match status" value="1"/>
</dbReference>
<dbReference type="PIRSF" id="PIRSF026583">
    <property type="entry name" value="YybT"/>
    <property type="match status" value="1"/>
</dbReference>
<dbReference type="InterPro" id="IPR035965">
    <property type="entry name" value="PAS-like_dom_sf"/>
</dbReference>
<comment type="catalytic activity">
    <reaction evidence="6">
        <text>3',3'-c-di-AMP + H2O = 5'-O-phosphonoadenylyl-(3'-&gt;5')-adenosine + H(+)</text>
        <dbReference type="Rhea" id="RHEA:54420"/>
        <dbReference type="ChEBI" id="CHEBI:15377"/>
        <dbReference type="ChEBI" id="CHEBI:15378"/>
        <dbReference type="ChEBI" id="CHEBI:71500"/>
        <dbReference type="ChEBI" id="CHEBI:138171"/>
    </reaction>
</comment>
<accession>A0A7H9EJ04</accession>
<evidence type="ECO:0000256" key="5">
    <source>
        <dbReference type="ARBA" id="ARBA00023136"/>
    </source>
</evidence>
<keyword evidence="7" id="KW-0464">Manganese</keyword>
<feature type="transmembrane region" description="Helical" evidence="8">
    <location>
        <begin position="44"/>
        <end position="63"/>
    </location>
</feature>
<dbReference type="EC" id="3.1.4.-" evidence="6"/>
<evidence type="ECO:0000256" key="6">
    <source>
        <dbReference type="PIRNR" id="PIRNR026583"/>
    </source>
</evidence>
<evidence type="ECO:0000313" key="10">
    <source>
        <dbReference type="EMBL" id="QLL77202.1"/>
    </source>
</evidence>
<dbReference type="PANTHER" id="PTHR47618:SF2">
    <property type="entry name" value="CYCLIC-DI-AMP PHOSPHODIESTERASE GDPP"/>
    <property type="match status" value="1"/>
</dbReference>
<dbReference type="Pfam" id="PF24898">
    <property type="entry name" value="GGDEF_GdpP"/>
    <property type="match status" value="1"/>
</dbReference>
<dbReference type="InterPro" id="IPR038763">
    <property type="entry name" value="DHH_sf"/>
</dbReference>
<dbReference type="SUPFAM" id="SSF64182">
    <property type="entry name" value="DHH phosphoesterases"/>
    <property type="match status" value="1"/>
</dbReference>
<dbReference type="InterPro" id="IPR051319">
    <property type="entry name" value="Oligoribo/pAp-PDE_c-di-AMP_PDE"/>
</dbReference>
<dbReference type="Proteomes" id="UP000510886">
    <property type="component" value="Chromosome"/>
</dbReference>
<dbReference type="InterPro" id="IPR000160">
    <property type="entry name" value="GGDEF_dom"/>
</dbReference>
<feature type="binding site" evidence="7">
    <location>
        <position position="516"/>
    </location>
    <ligand>
        <name>Mn(2+)</name>
        <dbReference type="ChEBI" id="CHEBI:29035"/>
        <label>2</label>
    </ligand>
</feature>
<dbReference type="GO" id="GO:0003676">
    <property type="term" value="F:nucleic acid binding"/>
    <property type="evidence" value="ECO:0007669"/>
    <property type="project" value="UniProtKB-UniRule"/>
</dbReference>
<dbReference type="Pfam" id="PF02272">
    <property type="entry name" value="DHHA1"/>
    <property type="match status" value="1"/>
</dbReference>
<comment type="subcellular location">
    <subcellularLocation>
        <location evidence="1">Cell membrane</location>
        <topology evidence="1">Multi-pass membrane protein</topology>
    </subcellularLocation>
</comment>
<dbReference type="GO" id="GO:0046872">
    <property type="term" value="F:metal ion binding"/>
    <property type="evidence" value="ECO:0007669"/>
    <property type="project" value="UniProtKB-KW"/>
</dbReference>
<dbReference type="GO" id="GO:0016787">
    <property type="term" value="F:hydrolase activity"/>
    <property type="evidence" value="ECO:0007669"/>
    <property type="project" value="UniProtKB-UniRule"/>
</dbReference>
<keyword evidence="4 8" id="KW-1133">Transmembrane helix</keyword>
<feature type="binding site" evidence="7">
    <location>
        <position position="360"/>
    </location>
    <ligand>
        <name>Mn(2+)</name>
        <dbReference type="ChEBI" id="CHEBI:29035"/>
        <label>1</label>
    </ligand>
</feature>
<evidence type="ECO:0000256" key="7">
    <source>
        <dbReference type="PIRSR" id="PIRSR026583-50"/>
    </source>
</evidence>
<reference evidence="10 11" key="1">
    <citation type="submission" date="2020-01" db="EMBL/GenBank/DDBJ databases">
        <title>Complete and circular genome sequences of six lactobacillus isolates from horses.</title>
        <authorList>
            <person name="Hassan H.M."/>
        </authorList>
    </citation>
    <scope>NUCLEOTIDE SEQUENCE [LARGE SCALE GENOMIC DNA]</scope>
    <source>
        <strain evidence="10 11">1A</strain>
    </source>
</reference>
<feature type="binding site" evidence="7">
    <location>
        <position position="460"/>
    </location>
    <ligand>
        <name>Mn(2+)</name>
        <dbReference type="ChEBI" id="CHEBI:29035"/>
        <label>2</label>
    </ligand>
</feature>
<sequence length="684" mass="78308">MKKFFSKDFWRLPEFMSNDRLRWIAFFLVVISLISVYLSLSKNILFGIVILAVVILMLAIIYIEFQQMTQDTSDYISDLSYRIKRGEQEALIRMPLGVLLLDQTGDIEWVNPYMQRYFGKDDVIGKKIATVDPELGDLIAENWEVKKPIEVTWKDQHFQMYIQADIDAVYMMDITHYFDIEERFRNTRLIIGQIFLDNYDEVSKTMADETISNINNYITTTLSEWAHKMGVFLKQVDEDHFFIIGYRQSLVRMENRKFRVLDKIRKDTSKQNNPLTLSIGIAYGGDDLNEMSKQAQSNMDLALGRGGDQAVIRKVNGRQPRFYGGKTNPMEKRTRVRARMISQALQELIRQSDQIFVMGHMRPDMDSIGAAMGIRRIAQMNGRKCWIVMDQEHLHSDIQRLMEEVQNEPALRTCFITPEEAHEKVTRKSLLIMVDHSKPSMTTDPQLYELMQNRVMVIDHHRRGEEFPENPILVYIEPYASSTCELITELFEYQAPTKEPITRLEATVMLTGITIDTKSFTLRTGTRTFDAASYLRSVGADATLMQHFMKEDVQSYMQRNHLIDLVEFVGPDRSRALCAGENDRIFDAVAAAQAADSLLTVSGVQASYVISRRDEDTIGISARSNGKVNVQIVMEKLGGGGHLSNAATQITGKTVAEVRKQLLELINDEQENNNDEPGTDATDA</sequence>
<dbReference type="Gene3D" id="3.90.1640.10">
    <property type="entry name" value="inorganic pyrophosphatase (n-terminal core)"/>
    <property type="match status" value="1"/>
</dbReference>
<dbReference type="Gene3D" id="3.10.310.30">
    <property type="match status" value="1"/>
</dbReference>
<dbReference type="KEGG" id="lsw:GTO87_00275"/>
<comment type="similarity">
    <text evidence="6">Belongs to the GdpP/PdeA phosphodiesterase family.</text>
</comment>
<keyword evidence="2 6" id="KW-1003">Cell membrane</keyword>
<evidence type="ECO:0000256" key="8">
    <source>
        <dbReference type="SAM" id="Phobius"/>
    </source>
</evidence>
<evidence type="ECO:0000256" key="2">
    <source>
        <dbReference type="ARBA" id="ARBA00022475"/>
    </source>
</evidence>
<protein>
    <recommendedName>
        <fullName evidence="6">Cyclic-di-AMP phosphodiesterase</fullName>
        <ecNumber evidence="6">3.1.4.-</ecNumber>
    </recommendedName>
</protein>
<dbReference type="AlphaFoldDB" id="A0A7H9EJ04"/>
<name>A0A7H9EJ04_9LACO</name>
<feature type="binding site" evidence="7">
    <location>
        <position position="366"/>
    </location>
    <ligand>
        <name>Mn(2+)</name>
        <dbReference type="ChEBI" id="CHEBI:29035"/>
        <label>2</label>
    </ligand>
</feature>
<dbReference type="InterPro" id="IPR001667">
    <property type="entry name" value="DDH_dom"/>
</dbReference>
<keyword evidence="7" id="KW-0479">Metal-binding</keyword>
<feature type="transmembrane region" description="Helical" evidence="8">
    <location>
        <begin position="21"/>
        <end position="38"/>
    </location>
</feature>
<keyword evidence="6" id="KW-0378">Hydrolase</keyword>
<dbReference type="GO" id="GO:0005886">
    <property type="term" value="C:plasma membrane"/>
    <property type="evidence" value="ECO:0007669"/>
    <property type="project" value="UniProtKB-SubCell"/>
</dbReference>
<dbReference type="InterPro" id="IPR049553">
    <property type="entry name" value="GdpP-like_PAS"/>
</dbReference>
<dbReference type="PROSITE" id="PS50887">
    <property type="entry name" value="GGDEF"/>
    <property type="match status" value="1"/>
</dbReference>
<evidence type="ECO:0000256" key="3">
    <source>
        <dbReference type="ARBA" id="ARBA00022692"/>
    </source>
</evidence>
<evidence type="ECO:0000256" key="4">
    <source>
        <dbReference type="ARBA" id="ARBA00022989"/>
    </source>
</evidence>
<dbReference type="Gene3D" id="3.30.450.20">
    <property type="entry name" value="PAS domain"/>
    <property type="match status" value="1"/>
</dbReference>
<evidence type="ECO:0000256" key="1">
    <source>
        <dbReference type="ARBA" id="ARBA00004651"/>
    </source>
</evidence>
<dbReference type="Pfam" id="PF01368">
    <property type="entry name" value="DHH"/>
    <property type="match status" value="1"/>
</dbReference>
<evidence type="ECO:0000259" key="9">
    <source>
        <dbReference type="PROSITE" id="PS50887"/>
    </source>
</evidence>
<proteinExistence type="inferred from homology"/>
<keyword evidence="3 8" id="KW-0812">Transmembrane</keyword>
<feature type="binding site" evidence="7">
    <location>
        <position position="435"/>
    </location>
    <ligand>
        <name>Mn(2+)</name>
        <dbReference type="ChEBI" id="CHEBI:29035"/>
        <label>2</label>
    </ligand>
</feature>
<keyword evidence="5 6" id="KW-0472">Membrane</keyword>
<dbReference type="FunFam" id="3.90.1640.10:FF:000002">
    <property type="entry name" value="Cyclic-di-AMP phosphodiesterase"/>
    <property type="match status" value="1"/>
</dbReference>
<comment type="cofactor">
    <cofactor evidence="7">
        <name>Mn(2+)</name>
        <dbReference type="ChEBI" id="CHEBI:29035"/>
    </cofactor>
    <text evidence="7">For phosphodiesterase activity, probably binds 2 Mn(2+) per subunit.</text>
</comment>
<dbReference type="Pfam" id="PF21370">
    <property type="entry name" value="PAS_GdpP"/>
    <property type="match status" value="1"/>
</dbReference>
<dbReference type="SUPFAM" id="SSF55785">
    <property type="entry name" value="PYP-like sensor domain (PAS domain)"/>
    <property type="match status" value="1"/>
</dbReference>
<dbReference type="InterPro" id="IPR014528">
    <property type="entry name" value="GdpP/PdeA"/>
</dbReference>
<organism evidence="10 11">
    <name type="scientific">Ligilactobacillus saerimneri</name>
    <dbReference type="NCBI Taxonomy" id="228229"/>
    <lineage>
        <taxon>Bacteria</taxon>
        <taxon>Bacillati</taxon>
        <taxon>Bacillota</taxon>
        <taxon>Bacilli</taxon>
        <taxon>Lactobacillales</taxon>
        <taxon>Lactobacillaceae</taxon>
        <taxon>Ligilactobacillus</taxon>
    </lineage>
</organism>
<gene>
    <name evidence="10" type="ORF">GTO87_00275</name>
</gene>
<feature type="binding site" evidence="7">
    <location>
        <position position="364"/>
    </location>
    <ligand>
        <name>Mn(2+)</name>
        <dbReference type="ChEBI" id="CHEBI:29035"/>
        <label>1</label>
    </ligand>
</feature>
<dbReference type="RefSeq" id="WP_009552717.1">
    <property type="nucleotide sequence ID" value="NZ_CP047418.1"/>
</dbReference>
<evidence type="ECO:0000313" key="11">
    <source>
        <dbReference type="Proteomes" id="UP000510886"/>
    </source>
</evidence>